<feature type="domain" description="PII-uridylyltransferase/Glutamine-synthetase adenylyltransferase" evidence="9">
    <location>
        <begin position="390"/>
        <end position="527"/>
    </location>
</feature>
<evidence type="ECO:0000256" key="2">
    <source>
        <dbReference type="ARBA" id="ARBA00022695"/>
    </source>
</evidence>
<feature type="region of interest" description="Disordered" evidence="7">
    <location>
        <begin position="1"/>
        <end position="42"/>
    </location>
</feature>
<feature type="compositionally biased region" description="Low complexity" evidence="7">
    <location>
        <begin position="14"/>
        <end position="26"/>
    </location>
</feature>
<feature type="domain" description="Glutamate-ammonia ligase adenylyltransferase repeated" evidence="8">
    <location>
        <begin position="123"/>
        <end position="369"/>
    </location>
</feature>
<evidence type="ECO:0000313" key="11">
    <source>
        <dbReference type="Proteomes" id="UP000274327"/>
    </source>
</evidence>
<evidence type="ECO:0000256" key="7">
    <source>
        <dbReference type="SAM" id="MobiDB-lite"/>
    </source>
</evidence>
<dbReference type="Pfam" id="PF03710">
    <property type="entry name" value="GlnE"/>
    <property type="match status" value="3"/>
</dbReference>
<keyword evidence="2 10" id="KW-0548">Nucleotidyltransferase</keyword>
<reference evidence="10 11" key="1">
    <citation type="submission" date="2018-07" db="EMBL/GenBank/DDBJ databases">
        <title>Brachybacteriurn paraconglorneratum KCTC 9916.</title>
        <authorList>
            <person name="Li Y."/>
        </authorList>
    </citation>
    <scope>NUCLEOTIDE SEQUENCE [LARGE SCALE GENOMIC DNA]</scope>
    <source>
        <strain evidence="10 11">KCTC 9916</strain>
    </source>
</reference>
<dbReference type="GO" id="GO:0005524">
    <property type="term" value="F:ATP binding"/>
    <property type="evidence" value="ECO:0007669"/>
    <property type="project" value="UniProtKB-KW"/>
</dbReference>
<evidence type="ECO:0000313" key="10">
    <source>
        <dbReference type="EMBL" id="RRR19638.1"/>
    </source>
</evidence>
<dbReference type="Gene3D" id="1.20.120.330">
    <property type="entry name" value="Nucleotidyltransferases domain 2"/>
    <property type="match status" value="2"/>
</dbReference>
<dbReference type="CDD" id="cd05401">
    <property type="entry name" value="NT_GlnE_GlnD_like"/>
    <property type="match status" value="2"/>
</dbReference>
<evidence type="ECO:0000256" key="3">
    <source>
        <dbReference type="ARBA" id="ARBA00022741"/>
    </source>
</evidence>
<dbReference type="GO" id="GO:0000820">
    <property type="term" value="P:regulation of glutamine family amino acid metabolic process"/>
    <property type="evidence" value="ECO:0007669"/>
    <property type="project" value="TreeGrafter"/>
</dbReference>
<keyword evidence="1 10" id="KW-0808">Transferase</keyword>
<dbReference type="SUPFAM" id="SSF81593">
    <property type="entry name" value="Nucleotidyltransferase substrate binding subunit/domain"/>
    <property type="match status" value="2"/>
</dbReference>
<dbReference type="InterPro" id="IPR023057">
    <property type="entry name" value="GlnE"/>
</dbReference>
<dbReference type="InterPro" id="IPR013546">
    <property type="entry name" value="PII_UdlTrfase/GS_AdlTrfase"/>
</dbReference>
<evidence type="ECO:0000256" key="5">
    <source>
        <dbReference type="ARBA" id="ARBA00022842"/>
    </source>
</evidence>
<dbReference type="Gene3D" id="3.30.460.10">
    <property type="entry name" value="Beta Polymerase, domain 2"/>
    <property type="match status" value="2"/>
</dbReference>
<name>A0A3R8SF94_9MICO</name>
<dbReference type="GeneID" id="78120421"/>
<feature type="domain" description="Glutamate-ammonia ligase adenylyltransferase repeated" evidence="8">
    <location>
        <begin position="781"/>
        <end position="896"/>
    </location>
</feature>
<dbReference type="PANTHER" id="PTHR30621:SF0">
    <property type="entry name" value="BIFUNCTIONAL GLUTAMINE SYNTHETASE ADENYLYLTRANSFERASE_ADENYLYL-REMOVING ENZYME"/>
    <property type="match status" value="1"/>
</dbReference>
<organism evidence="10 11">
    <name type="scientific">Brachybacterium paraconglomeratum</name>
    <dbReference type="NCBI Taxonomy" id="173362"/>
    <lineage>
        <taxon>Bacteria</taxon>
        <taxon>Bacillati</taxon>
        <taxon>Actinomycetota</taxon>
        <taxon>Actinomycetes</taxon>
        <taxon>Micrococcales</taxon>
        <taxon>Dermabacteraceae</taxon>
        <taxon>Brachybacterium</taxon>
    </lineage>
</organism>
<keyword evidence="11" id="KW-1185">Reference proteome</keyword>
<feature type="domain" description="Glutamate-ammonia ligase adenylyltransferase repeated" evidence="8">
    <location>
        <begin position="632"/>
        <end position="744"/>
    </location>
</feature>
<feature type="domain" description="PII-uridylyltransferase/Glutamine-synthetase adenylyltransferase" evidence="9">
    <location>
        <begin position="921"/>
        <end position="1061"/>
    </location>
</feature>
<dbReference type="RefSeq" id="WP_126985445.1">
    <property type="nucleotide sequence ID" value="NZ_ML133852.1"/>
</dbReference>
<dbReference type="GO" id="GO:0008882">
    <property type="term" value="F:[glutamate-ammonia-ligase] adenylyltransferase activity"/>
    <property type="evidence" value="ECO:0007669"/>
    <property type="project" value="InterPro"/>
</dbReference>
<proteinExistence type="predicted"/>
<dbReference type="SUPFAM" id="SSF81301">
    <property type="entry name" value="Nucleotidyltransferase"/>
    <property type="match status" value="2"/>
</dbReference>
<keyword evidence="5" id="KW-0460">Magnesium</keyword>
<comment type="caution">
    <text evidence="10">The sequence shown here is derived from an EMBL/GenBank/DDBJ whole genome shotgun (WGS) entry which is preliminary data.</text>
</comment>
<evidence type="ECO:0000256" key="4">
    <source>
        <dbReference type="ARBA" id="ARBA00022840"/>
    </source>
</evidence>
<keyword evidence="4" id="KW-0067">ATP-binding</keyword>
<keyword evidence="6" id="KW-0511">Multifunctional enzyme</keyword>
<dbReference type="InterPro" id="IPR005190">
    <property type="entry name" value="GlnE_rpt_dom"/>
</dbReference>
<dbReference type="AlphaFoldDB" id="A0A3R8SF94"/>
<evidence type="ECO:0000256" key="6">
    <source>
        <dbReference type="ARBA" id="ARBA00023268"/>
    </source>
</evidence>
<dbReference type="InterPro" id="IPR043519">
    <property type="entry name" value="NT_sf"/>
</dbReference>
<dbReference type="GO" id="GO:0005829">
    <property type="term" value="C:cytosol"/>
    <property type="evidence" value="ECO:0007669"/>
    <property type="project" value="TreeGrafter"/>
</dbReference>
<dbReference type="Pfam" id="PF08335">
    <property type="entry name" value="GlnD_UR_UTase"/>
    <property type="match status" value="2"/>
</dbReference>
<evidence type="ECO:0000259" key="8">
    <source>
        <dbReference type="Pfam" id="PF03710"/>
    </source>
</evidence>
<dbReference type="Proteomes" id="UP000274327">
    <property type="component" value="Unassembled WGS sequence"/>
</dbReference>
<evidence type="ECO:0000256" key="1">
    <source>
        <dbReference type="ARBA" id="ARBA00022679"/>
    </source>
</evidence>
<dbReference type="PANTHER" id="PTHR30621">
    <property type="entry name" value="GLUTAMINE SYNTHETASE ADENYLYLTRANSFERASE"/>
    <property type="match status" value="1"/>
</dbReference>
<accession>A0A3R8SF94</accession>
<evidence type="ECO:0000259" key="9">
    <source>
        <dbReference type="Pfam" id="PF08335"/>
    </source>
</evidence>
<dbReference type="NCBIfam" id="NF010707">
    <property type="entry name" value="PRK14109.1"/>
    <property type="match status" value="1"/>
</dbReference>
<dbReference type="EMBL" id="QOCI01000002">
    <property type="protein sequence ID" value="RRR19638.1"/>
    <property type="molecule type" value="Genomic_DNA"/>
</dbReference>
<protein>
    <submittedName>
        <fullName evidence="10">Bifunctional [glutamine synthetase] adenylyltransferase/[glutamine synthetase]-adenylyl-L-tyrosine phosphorylase</fullName>
    </submittedName>
</protein>
<sequence length="1067" mass="116744">MDAATPPEEHGSPEQEAPTAPTAPSSEPAPPEQPAAGEEPATTTGALARLGFSRTDRVSRFLSEPALRGLGDGAAEALGATADGDDAVLGLLRLAESAREAGQDALLEEFLAGVGTAGTPGHRLIRLLGVSVALGDVLARHPGRLGLLREGDDELAVPAAAVREALLEAVGADASAEVPVAGSGGREERDALRAAYHLRLAQIAAADAVAVDPAALQPRVSVAISDLADAALEAASAIARATVEGHEQVRWSVIAMGKTGARELNYISDVDVMHVVAPAHEGCEEEDVITIGAALARELARACSERTAEGSLWQVDANLRPEGKDGPLVRTLDSYRRYYTEWAKSWEFQALLKARAAAGDRELGAAYEEMVAPWVWQASTREGFVEDTRAMRRRVVAHIPRAEVDRNIKLGPGGLRDVEFTVQLLQMVHGRADEQLQGRSTLDSLARLGEGGYISRTHVAEMDEAYRFLRCVEHRLQLHRLRRTQVLPTAASDLRRLSRSLGLSTDEFAKRYQRTRRRVRQLHEEIFYRPLLLTASQLSDGEIALSAEDAQARLAAIGYRDPGRALAHISSLTEGISRRARIQRQLLPAMLEWFADGIDPDLGLLAFRRLSDEIGSAHWYMGLLRDSGLAAKRLTRVLAASRYVGEELERIPEAVRWLARDEQLRPLSRDVLGREFLAVITRVDTVEEARDVLRRTRSRELLRIALAHLTDVASAAEVACALTDLAEAVLEAGLLVAYHVVARERKVVGEEAEPLDGVDEVDETTAQELRERRSDPARALGVELAIIAQGSFGAREMGYSSDADVQFIAVDRGAGSDTVEITNAVATQIQKILNAPVARSDMKVSADLRPEGKVGPLTRTAESWIDYLRRDAETWEKQALLRARVVVSSEALGERLTEEMDRHRYPGGGLEEQDRRAITRMKARVESERLPRNADPSRHLKLGRGGMTDVEWCTQLLALEHGHEVEGLRTTSTLAQLEAAAAAELLEGREAEELRAAWTLAWQLRRGLFLWKGREGEVLPSDRNDLRALALLIDGEDATAAELEDRYLKVTRRSRTLAEQIIFGEDG</sequence>
<gene>
    <name evidence="10" type="ORF">DS079_05165</name>
</gene>
<keyword evidence="3" id="KW-0547">Nucleotide-binding</keyword>